<dbReference type="EMBL" id="LAZR01012093">
    <property type="protein sequence ID" value="KKM43516.1"/>
    <property type="molecule type" value="Genomic_DNA"/>
</dbReference>
<evidence type="ECO:0000313" key="4">
    <source>
        <dbReference type="EMBL" id="KKM43516.1"/>
    </source>
</evidence>
<gene>
    <name evidence="4" type="ORF">LCGC14_1562950</name>
</gene>
<evidence type="ECO:0000256" key="1">
    <source>
        <dbReference type="SAM" id="MobiDB-lite"/>
    </source>
</evidence>
<name>A0A0F9ILX0_9ZZZZ</name>
<organism evidence="4">
    <name type="scientific">marine sediment metagenome</name>
    <dbReference type="NCBI Taxonomy" id="412755"/>
    <lineage>
        <taxon>unclassified sequences</taxon>
        <taxon>metagenomes</taxon>
        <taxon>ecological metagenomes</taxon>
    </lineage>
</organism>
<proteinExistence type="predicted"/>
<accession>A0A0F9ILX0</accession>
<dbReference type="InterPro" id="IPR008613">
    <property type="entry name" value="Excalibur_Ca-bd_domain"/>
</dbReference>
<comment type="caution">
    <text evidence="4">The sequence shown here is derived from an EMBL/GenBank/DDBJ whole genome shotgun (WGS) entry which is preliminary data.</text>
</comment>
<evidence type="ECO:0000259" key="3">
    <source>
        <dbReference type="Pfam" id="PF05901"/>
    </source>
</evidence>
<keyword evidence="2" id="KW-1133">Transmembrane helix</keyword>
<keyword evidence="2" id="KW-0472">Membrane</keyword>
<keyword evidence="2" id="KW-0812">Transmembrane</keyword>
<feature type="domain" description="Excalibur calcium-binding" evidence="3">
    <location>
        <begin position="45"/>
        <end position="84"/>
    </location>
</feature>
<feature type="transmembrane region" description="Helical" evidence="2">
    <location>
        <begin position="7"/>
        <end position="26"/>
    </location>
</feature>
<protein>
    <recommendedName>
        <fullName evidence="3">Excalibur calcium-binding domain-containing protein</fullName>
    </recommendedName>
</protein>
<dbReference type="Pfam" id="PF05901">
    <property type="entry name" value="Excalibur"/>
    <property type="match status" value="1"/>
</dbReference>
<feature type="region of interest" description="Disordered" evidence="1">
    <location>
        <begin position="65"/>
        <end position="87"/>
    </location>
</feature>
<sequence>MQYIKKSWGVALFIVFMVAGSVWYYFSIYRYIEAPTEPQKPFVDKNCGDFKTQREAQIFFISAGGLQSGDPHGLDANNDGKACESLP</sequence>
<evidence type="ECO:0000256" key="2">
    <source>
        <dbReference type="SAM" id="Phobius"/>
    </source>
</evidence>
<reference evidence="4" key="1">
    <citation type="journal article" date="2015" name="Nature">
        <title>Complex archaea that bridge the gap between prokaryotes and eukaryotes.</title>
        <authorList>
            <person name="Spang A."/>
            <person name="Saw J.H."/>
            <person name="Jorgensen S.L."/>
            <person name="Zaremba-Niedzwiedzka K."/>
            <person name="Martijn J."/>
            <person name="Lind A.E."/>
            <person name="van Eijk R."/>
            <person name="Schleper C."/>
            <person name="Guy L."/>
            <person name="Ettema T.J."/>
        </authorList>
    </citation>
    <scope>NUCLEOTIDE SEQUENCE</scope>
</reference>
<dbReference type="AlphaFoldDB" id="A0A0F9ILX0"/>